<dbReference type="EC" id="3.4.21.53" evidence="1"/>
<protein>
    <recommendedName>
        <fullName evidence="1">endopeptidase La</fullName>
        <ecNumber evidence="1">3.4.21.53</ecNumber>
    </recommendedName>
</protein>
<dbReference type="GO" id="GO:0004252">
    <property type="term" value="F:serine-type endopeptidase activity"/>
    <property type="evidence" value="ECO:0007669"/>
    <property type="project" value="UniProtKB-UniRule"/>
</dbReference>
<feature type="active site" evidence="1">
    <location>
        <position position="324"/>
    </location>
</feature>
<feature type="region of interest" description="Disordered" evidence="2">
    <location>
        <begin position="1"/>
        <end position="33"/>
    </location>
</feature>
<dbReference type="InterPro" id="IPR014721">
    <property type="entry name" value="Ribsml_uS5_D2-typ_fold_subgr"/>
</dbReference>
<evidence type="ECO:0000259" key="5">
    <source>
        <dbReference type="PROSITE" id="PS51786"/>
    </source>
</evidence>
<evidence type="ECO:0000259" key="4">
    <source>
        <dbReference type="PROSITE" id="PS50106"/>
    </source>
</evidence>
<dbReference type="Proteomes" id="UP000306192">
    <property type="component" value="Unassembled WGS sequence"/>
</dbReference>
<evidence type="ECO:0000256" key="1">
    <source>
        <dbReference type="PROSITE-ProRule" id="PRU01122"/>
    </source>
</evidence>
<dbReference type="OrthoDB" id="2356897at2"/>
<comment type="caution">
    <text evidence="6">The sequence shown here is derived from an EMBL/GenBank/DDBJ whole genome shotgun (WGS) entry which is preliminary data.</text>
</comment>
<evidence type="ECO:0000256" key="3">
    <source>
        <dbReference type="SAM" id="Phobius"/>
    </source>
</evidence>
<keyword evidence="1" id="KW-0378">Hydrolase</keyword>
<feature type="domain" description="PDZ" evidence="4">
    <location>
        <begin position="142"/>
        <end position="235"/>
    </location>
</feature>
<evidence type="ECO:0000313" key="7">
    <source>
        <dbReference type="Proteomes" id="UP000306192"/>
    </source>
</evidence>
<name>A0A4T2BYI4_9MICO</name>
<dbReference type="InterPro" id="IPR008269">
    <property type="entry name" value="Lon_proteolytic"/>
</dbReference>
<feature type="compositionally biased region" description="Pro residues" evidence="2">
    <location>
        <begin position="9"/>
        <end position="26"/>
    </location>
</feature>
<keyword evidence="3" id="KW-1133">Transmembrane helix</keyword>
<dbReference type="GO" id="GO:0006508">
    <property type="term" value="P:proteolysis"/>
    <property type="evidence" value="ECO:0007669"/>
    <property type="project" value="UniProtKB-KW"/>
</dbReference>
<dbReference type="InterPro" id="IPR001478">
    <property type="entry name" value="PDZ"/>
</dbReference>
<sequence length="392" mass="39609">MSETDQPTPGVPAKPVPVLVPAPPAAPARASTRGSKRRTVGWVSLIAALALALGMSFIPSPYVIEQPGPVFNTLGTSDHDGTQVPLISISGATTYPTSGALDMLTVSVVGSPESLPSWAEIVGAWFDQSRAVVPVASIYPPTVTVEQQDQQNQAQMVNSQQEAIAAALTKMGTAFTTTVSVAQVATDAPATNILKAGDTIDSVNSVAVTSVDTLRAAVTANGDAAPATLVITRSGAQQTVQITPQKASDGTILLGIAAAAAYQFPFTVNIQLDNVGGPSAGMMFALGIIDQLTPGDLTGGQKVAGTGTISADGTVGAIGGIRQKLYGAEQSGATYFLAPASNCDEVVGHVPSGLTVFAVSTLTDSITALTDISSGSDTGSLPTCDSVQAATK</sequence>
<evidence type="ECO:0000313" key="6">
    <source>
        <dbReference type="EMBL" id="TIH36905.1"/>
    </source>
</evidence>
<feature type="active site" evidence="1">
    <location>
        <position position="279"/>
    </location>
</feature>
<dbReference type="InterPro" id="IPR036034">
    <property type="entry name" value="PDZ_sf"/>
</dbReference>
<dbReference type="GO" id="GO:0030163">
    <property type="term" value="P:protein catabolic process"/>
    <property type="evidence" value="ECO:0007669"/>
    <property type="project" value="InterPro"/>
</dbReference>
<keyword evidence="7" id="KW-1185">Reference proteome</keyword>
<dbReference type="SUPFAM" id="SSF54211">
    <property type="entry name" value="Ribosomal protein S5 domain 2-like"/>
    <property type="match status" value="1"/>
</dbReference>
<dbReference type="PROSITE" id="PS50106">
    <property type="entry name" value="PDZ"/>
    <property type="match status" value="1"/>
</dbReference>
<organism evidence="6 7">
    <name type="scientific">Subtercola vilae</name>
    <dbReference type="NCBI Taxonomy" id="2056433"/>
    <lineage>
        <taxon>Bacteria</taxon>
        <taxon>Bacillati</taxon>
        <taxon>Actinomycetota</taxon>
        <taxon>Actinomycetes</taxon>
        <taxon>Micrococcales</taxon>
        <taxon>Microbacteriaceae</taxon>
        <taxon>Subtercola</taxon>
    </lineage>
</organism>
<dbReference type="GO" id="GO:0004176">
    <property type="term" value="F:ATP-dependent peptidase activity"/>
    <property type="evidence" value="ECO:0007669"/>
    <property type="project" value="UniProtKB-UniRule"/>
</dbReference>
<keyword evidence="1" id="KW-0720">Serine protease</keyword>
<comment type="similarity">
    <text evidence="1">Belongs to the peptidase S16 family.</text>
</comment>
<dbReference type="InterPro" id="IPR020568">
    <property type="entry name" value="Ribosomal_Su5_D2-typ_SF"/>
</dbReference>
<dbReference type="PANTHER" id="PTHR10046">
    <property type="entry name" value="ATP DEPENDENT LON PROTEASE FAMILY MEMBER"/>
    <property type="match status" value="1"/>
</dbReference>
<evidence type="ECO:0000256" key="2">
    <source>
        <dbReference type="SAM" id="MobiDB-lite"/>
    </source>
</evidence>
<reference evidence="6 7" key="1">
    <citation type="journal article" date="2019" name="Microorganisms">
        <title>Systematic Affiliation and Genome Analysis of Subtercola vilae DB165(T) with Particular Emphasis on Cold Adaptation of an Isolate from a High-Altitude Cold Volcano Lake.</title>
        <authorList>
            <person name="Villalobos A.S."/>
            <person name="Wiese J."/>
            <person name="Imhoff J.F."/>
            <person name="Dorador C."/>
            <person name="Keller A."/>
            <person name="Hentschel U."/>
        </authorList>
    </citation>
    <scope>NUCLEOTIDE SEQUENCE [LARGE SCALE GENOMIC DNA]</scope>
    <source>
        <strain evidence="6 7">DB165</strain>
    </source>
</reference>
<dbReference type="Pfam" id="PF05362">
    <property type="entry name" value="Lon_C"/>
    <property type="match status" value="1"/>
</dbReference>
<feature type="transmembrane region" description="Helical" evidence="3">
    <location>
        <begin position="39"/>
        <end position="58"/>
    </location>
</feature>
<dbReference type="InterPro" id="IPR027065">
    <property type="entry name" value="Lon_Prtase"/>
</dbReference>
<keyword evidence="3" id="KW-0812">Transmembrane</keyword>
<dbReference type="SUPFAM" id="SSF50156">
    <property type="entry name" value="PDZ domain-like"/>
    <property type="match status" value="1"/>
</dbReference>
<dbReference type="AlphaFoldDB" id="A0A4T2BYI4"/>
<dbReference type="GO" id="GO:0005524">
    <property type="term" value="F:ATP binding"/>
    <property type="evidence" value="ECO:0007669"/>
    <property type="project" value="InterPro"/>
</dbReference>
<dbReference type="EMBL" id="QYRT01000014">
    <property type="protein sequence ID" value="TIH36905.1"/>
    <property type="molecule type" value="Genomic_DNA"/>
</dbReference>
<feature type="domain" description="Lon proteolytic" evidence="5">
    <location>
        <begin position="274"/>
        <end position="372"/>
    </location>
</feature>
<dbReference type="RefSeq" id="WP_136642001.1">
    <property type="nucleotide sequence ID" value="NZ_QYRT01000014.1"/>
</dbReference>
<keyword evidence="1" id="KW-0645">Protease</keyword>
<keyword evidence="3" id="KW-0472">Membrane</keyword>
<gene>
    <name evidence="6" type="ORF">D4765_09180</name>
</gene>
<accession>A0A4T2BYI4</accession>
<dbReference type="PROSITE" id="PS51786">
    <property type="entry name" value="LON_PROTEOLYTIC"/>
    <property type="match status" value="1"/>
</dbReference>
<proteinExistence type="inferred from homology"/>
<dbReference type="Gene3D" id="3.30.230.10">
    <property type="match status" value="1"/>
</dbReference>
<comment type="catalytic activity">
    <reaction evidence="1">
        <text>Hydrolysis of proteins in presence of ATP.</text>
        <dbReference type="EC" id="3.4.21.53"/>
    </reaction>
</comment>